<keyword evidence="2" id="KW-1133">Transmembrane helix</keyword>
<dbReference type="AlphaFoldDB" id="A0A3M9NN10"/>
<feature type="region of interest" description="Disordered" evidence="1">
    <location>
        <begin position="98"/>
        <end position="123"/>
    </location>
</feature>
<dbReference type="EMBL" id="RJJR01000002">
    <property type="protein sequence ID" value="RNI39170.1"/>
    <property type="molecule type" value="Genomic_DNA"/>
</dbReference>
<evidence type="ECO:0000256" key="2">
    <source>
        <dbReference type="SAM" id="Phobius"/>
    </source>
</evidence>
<proteinExistence type="predicted"/>
<keyword evidence="2" id="KW-0812">Transmembrane</keyword>
<protein>
    <submittedName>
        <fullName evidence="4">PorT family protein</fullName>
    </submittedName>
</protein>
<gene>
    <name evidence="4" type="ORF">EFY79_05895</name>
</gene>
<feature type="compositionally biased region" description="Polar residues" evidence="1">
    <location>
        <begin position="176"/>
        <end position="187"/>
    </location>
</feature>
<feature type="region of interest" description="Disordered" evidence="1">
    <location>
        <begin position="140"/>
        <end position="214"/>
    </location>
</feature>
<evidence type="ECO:0000259" key="3">
    <source>
        <dbReference type="Pfam" id="PF13568"/>
    </source>
</evidence>
<dbReference type="Pfam" id="PF13568">
    <property type="entry name" value="OMP_b-brl_2"/>
    <property type="match status" value="1"/>
</dbReference>
<comment type="caution">
    <text evidence="4">The sequence shown here is derived from an EMBL/GenBank/DDBJ whole genome shotgun (WGS) entry which is preliminary data.</text>
</comment>
<sequence length="450" mass="50470">MKPDKFDIKIQEAAAQSEAAYDEQAWSAMEKLLDEKMPQKKKDNKKIFWWFLLLCILISGLWLTLKPGENPQAVTIAEKATAADTLTNNSDYVLKNKKLSTPQKEKEKIISPNQTSKLQPSKSFSEKKLGITFSINRTDKTNHTDEINHTNEINHKDDKSVGGEKENPSLPDEIISTENNSAGNAPSDNRKKNTDATNDPAPANEENHLGNQVANKNAVATVNEKNDSISNKKDSHNSAKKNKDSARNQFRKSFLISVSAGPDISAVNINNLGRTELVYGAGIGYTVNKRWSVRAGFYVAKKGYGAKSSDYHPPARFWNYYPDLTSIDANCKVYEVPLLVNYNFNRNAKHQWFVSAGLASYFMKREDYDYISKSPSGQISYHNYTISNENQHYFSSLKLSAGYEKKLSSKIFLTAEPYLNLPLTGIGYGKVKLYSAGILFSLNVKPFSKK</sequence>
<keyword evidence="5" id="KW-1185">Reference proteome</keyword>
<dbReference type="InterPro" id="IPR025665">
    <property type="entry name" value="Beta-barrel_OMP_2"/>
</dbReference>
<evidence type="ECO:0000256" key="1">
    <source>
        <dbReference type="SAM" id="MobiDB-lite"/>
    </source>
</evidence>
<dbReference type="Proteomes" id="UP000267223">
    <property type="component" value="Unassembled WGS sequence"/>
</dbReference>
<feature type="compositionally biased region" description="Basic and acidic residues" evidence="1">
    <location>
        <begin position="140"/>
        <end position="167"/>
    </location>
</feature>
<keyword evidence="2" id="KW-0472">Membrane</keyword>
<accession>A0A3M9NN10</accession>
<feature type="transmembrane region" description="Helical" evidence="2">
    <location>
        <begin position="47"/>
        <end position="65"/>
    </location>
</feature>
<evidence type="ECO:0000313" key="5">
    <source>
        <dbReference type="Proteomes" id="UP000267223"/>
    </source>
</evidence>
<feature type="compositionally biased region" description="Polar residues" evidence="1">
    <location>
        <begin position="111"/>
        <end position="123"/>
    </location>
</feature>
<dbReference type="Gene3D" id="2.40.160.20">
    <property type="match status" value="1"/>
</dbReference>
<dbReference type="RefSeq" id="WP_123119735.1">
    <property type="nucleotide sequence ID" value="NZ_RJJR01000002.1"/>
</dbReference>
<feature type="domain" description="Outer membrane protein beta-barrel" evidence="3">
    <location>
        <begin position="262"/>
        <end position="420"/>
    </location>
</feature>
<name>A0A3M9NN10_9BACT</name>
<evidence type="ECO:0000313" key="4">
    <source>
        <dbReference type="EMBL" id="RNI39170.1"/>
    </source>
</evidence>
<dbReference type="OrthoDB" id="1523584at2"/>
<feature type="region of interest" description="Disordered" evidence="1">
    <location>
        <begin position="226"/>
        <end position="246"/>
    </location>
</feature>
<organism evidence="4 5">
    <name type="scientific">Hanamia caeni</name>
    <dbReference type="NCBI Taxonomy" id="2294116"/>
    <lineage>
        <taxon>Bacteria</taxon>
        <taxon>Pseudomonadati</taxon>
        <taxon>Bacteroidota</taxon>
        <taxon>Chitinophagia</taxon>
        <taxon>Chitinophagales</taxon>
        <taxon>Chitinophagaceae</taxon>
        <taxon>Hanamia</taxon>
    </lineage>
</organism>
<reference evidence="4 5" key="1">
    <citation type="submission" date="2018-11" db="EMBL/GenBank/DDBJ databases">
        <title>Draft genome sequence of Ferruginibacter sp. BO-59.</title>
        <authorList>
            <person name="Im W.T."/>
        </authorList>
    </citation>
    <scope>NUCLEOTIDE SEQUENCE [LARGE SCALE GENOMIC DNA]</scope>
    <source>
        <strain evidence="4 5">BO-59</strain>
    </source>
</reference>